<keyword evidence="8" id="KW-1185">Reference proteome</keyword>
<dbReference type="GO" id="GO:0000922">
    <property type="term" value="C:spindle pole"/>
    <property type="evidence" value="ECO:0007669"/>
    <property type="project" value="TreeGrafter"/>
</dbReference>
<dbReference type="GO" id="GO:0051295">
    <property type="term" value="P:establishment of meiotic spindle localization"/>
    <property type="evidence" value="ECO:0007669"/>
    <property type="project" value="TreeGrafter"/>
</dbReference>
<feature type="compositionally biased region" description="Pro residues" evidence="5">
    <location>
        <begin position="1"/>
        <end position="14"/>
    </location>
</feature>
<evidence type="ECO:0000256" key="1">
    <source>
        <dbReference type="ARBA" id="ARBA00004496"/>
    </source>
</evidence>
<dbReference type="SMART" id="SM00015">
    <property type="entry name" value="IQ"/>
    <property type="match status" value="10"/>
</dbReference>
<dbReference type="InterPro" id="IPR036872">
    <property type="entry name" value="CH_dom_sf"/>
</dbReference>
<comment type="caution">
    <text evidence="7">The sequence shown here is derived from an EMBL/GenBank/DDBJ whole genome shotgun (WGS) entry which is preliminary data.</text>
</comment>
<dbReference type="PROSITE" id="PS50021">
    <property type="entry name" value="CH"/>
    <property type="match status" value="1"/>
</dbReference>
<comment type="subcellular location">
    <subcellularLocation>
        <location evidence="1">Cytoplasm</location>
    </subcellularLocation>
</comment>
<dbReference type="EMBL" id="BTGU01000032">
    <property type="protein sequence ID" value="GMN49861.1"/>
    <property type="molecule type" value="Genomic_DNA"/>
</dbReference>
<dbReference type="GO" id="GO:0005737">
    <property type="term" value="C:cytoplasm"/>
    <property type="evidence" value="ECO:0007669"/>
    <property type="project" value="UniProtKB-SubCell"/>
</dbReference>
<evidence type="ECO:0000313" key="7">
    <source>
        <dbReference type="EMBL" id="GMN49861.1"/>
    </source>
</evidence>
<feature type="compositionally biased region" description="Low complexity" evidence="5">
    <location>
        <begin position="15"/>
        <end position="25"/>
    </location>
</feature>
<gene>
    <name evidence="7" type="ORF">TIFTF001_019007</name>
</gene>
<keyword evidence="3" id="KW-0677">Repeat</keyword>
<dbReference type="SUPFAM" id="SSF52540">
    <property type="entry name" value="P-loop containing nucleoside triphosphate hydrolases"/>
    <property type="match status" value="1"/>
</dbReference>
<protein>
    <recommendedName>
        <fullName evidence="6">Calponin-homology (CH) domain-containing protein</fullName>
    </recommendedName>
</protein>
<dbReference type="CDD" id="cd21223">
    <property type="entry name" value="CH_ASPM_rpt1"/>
    <property type="match status" value="1"/>
</dbReference>
<feature type="domain" description="Calponin-homology (CH)" evidence="6">
    <location>
        <begin position="397"/>
        <end position="519"/>
    </location>
</feature>
<evidence type="ECO:0000313" key="8">
    <source>
        <dbReference type="Proteomes" id="UP001187192"/>
    </source>
</evidence>
<feature type="region of interest" description="Disordered" evidence="5">
    <location>
        <begin position="1"/>
        <end position="82"/>
    </location>
</feature>
<dbReference type="Proteomes" id="UP001187192">
    <property type="component" value="Unassembled WGS sequence"/>
</dbReference>
<dbReference type="InterPro" id="IPR000048">
    <property type="entry name" value="IQ_motif_EF-hand-BS"/>
</dbReference>
<accession>A0AA88ASI3</accession>
<evidence type="ECO:0000256" key="5">
    <source>
        <dbReference type="SAM" id="MobiDB-lite"/>
    </source>
</evidence>
<dbReference type="PANTHER" id="PTHR22706:SF1">
    <property type="entry name" value="ASSEMBLY FACTOR FOR SPINDLE MICROTUBULES"/>
    <property type="match status" value="1"/>
</dbReference>
<evidence type="ECO:0000256" key="4">
    <source>
        <dbReference type="ARBA" id="ARBA00022860"/>
    </source>
</evidence>
<evidence type="ECO:0000256" key="2">
    <source>
        <dbReference type="ARBA" id="ARBA00022490"/>
    </source>
</evidence>
<dbReference type="GO" id="GO:0007051">
    <property type="term" value="P:spindle organization"/>
    <property type="evidence" value="ECO:0007669"/>
    <property type="project" value="TreeGrafter"/>
</dbReference>
<feature type="compositionally biased region" description="Polar residues" evidence="5">
    <location>
        <begin position="41"/>
        <end position="52"/>
    </location>
</feature>
<organism evidence="7 8">
    <name type="scientific">Ficus carica</name>
    <name type="common">Common fig</name>
    <dbReference type="NCBI Taxonomy" id="3494"/>
    <lineage>
        <taxon>Eukaryota</taxon>
        <taxon>Viridiplantae</taxon>
        <taxon>Streptophyta</taxon>
        <taxon>Embryophyta</taxon>
        <taxon>Tracheophyta</taxon>
        <taxon>Spermatophyta</taxon>
        <taxon>Magnoliopsida</taxon>
        <taxon>eudicotyledons</taxon>
        <taxon>Gunneridae</taxon>
        <taxon>Pentapetalae</taxon>
        <taxon>rosids</taxon>
        <taxon>fabids</taxon>
        <taxon>Rosales</taxon>
        <taxon>Moraceae</taxon>
        <taxon>Ficeae</taxon>
        <taxon>Ficus</taxon>
    </lineage>
</organism>
<dbReference type="InterPro" id="IPR027417">
    <property type="entry name" value="P-loop_NTPase"/>
</dbReference>
<dbReference type="Pfam" id="PF00612">
    <property type="entry name" value="IQ"/>
    <property type="match status" value="8"/>
</dbReference>
<dbReference type="Pfam" id="PF00307">
    <property type="entry name" value="CH"/>
    <property type="match status" value="1"/>
</dbReference>
<dbReference type="Gene3D" id="1.20.5.190">
    <property type="match status" value="5"/>
</dbReference>
<dbReference type="PROSITE" id="PS50096">
    <property type="entry name" value="IQ"/>
    <property type="match status" value="8"/>
</dbReference>
<dbReference type="Gene3D" id="1.10.418.10">
    <property type="entry name" value="Calponin-like domain"/>
    <property type="match status" value="2"/>
</dbReference>
<dbReference type="InterPro" id="IPR051185">
    <property type="entry name" value="ASPM"/>
</dbReference>
<dbReference type="InterPro" id="IPR001715">
    <property type="entry name" value="CH_dom"/>
</dbReference>
<dbReference type="PANTHER" id="PTHR22706">
    <property type="entry name" value="ASSEMBLY FACTOR FOR SPINDLE MICROTUBULES"/>
    <property type="match status" value="1"/>
</dbReference>
<dbReference type="SUPFAM" id="SSF47576">
    <property type="entry name" value="Calponin-homology domain, CH-domain"/>
    <property type="match status" value="1"/>
</dbReference>
<evidence type="ECO:0000256" key="3">
    <source>
        <dbReference type="ARBA" id="ARBA00022737"/>
    </source>
</evidence>
<sequence>MEGGEPPCPCPSPSPYRFSSSSSSSLFRDISNFKTPKRPSQKPNLQSPSPQFFTALKQTPRTSSSSVRRRPSLAPPSSRTKTARRLKALELEQSQSSRKSQIEKERSLKSLAKSITVWLNFLFENPSSCGCDLSTCGGNADQSEVGSKGKRDSFPGIGVRVDAAWRNPKRQRDSAWRAEDAEDVAGFSNSAYLSLQTSLKDVCSFEDLKKRMRVYLSLGGCKEVFDVMTQVAKNIDEGRLKMKAHCPVVSDVGLREKATRILMCYNPVWLQIGLYIIFGGDSLLSDGDVDSDQEMAFLKMIIEKQFFSHAGLAKAYAYNKMVEGLYRPGYYETLGNIVLKRFLLLVFILDRAKCQSSLSLKYGIDGVDGGSPLLFTVQSSIKSSRQVIHDFLSSDIMLGEGNILAHLMMVGYKVPYQQSTLVEYDFQVSDLFVDLQDGVRLCRATHLLLDDPSILTKLVVPSDTRKKCLANCGVVLQYLRQAGVSLYDDDGVVIVGDDVANGDKELTLSLLWNMFVHLQLPLLMKRTMLAEEICKIRGAITDHFNTSSCTPLEMLLRWIQAICQNYDCKIDNFSSLVDGKAIWCLLDYYFRKELPCACSSKDSRRSSGEESVVLVTDYPDAVHNFLLSQRLTTLLGNFPEVLQISDILEYSGACNDRSVVILLVFLASQLIVKKNMDQLNFHKLLGCHCQSTVRKYSSAEPCFLSPEVVRTKDKTFGNNTEDAKRKFRAIQAWWRDMTERNYQSVAKPDDPPILHHSTKNKNSIKIQRETAAKVIQSHFRRVIKRRDFVKMLNAASLLQTVFRAWLIVRKKPSCINFTAIHDIESSNERWKLSETRRRYAMFIIDRLGFVKLKKSALLIQRTARNWISRRLEGRSIVACEISAPDLVNASIVIQKYLRGWLARSRSLCEVAQFQKAFVLQPKKGLNDLVNASIIIQKYFRGWSAGSRYFHEVAKNKRTFNLQPKKGVHDLVGASIVIQKYLRGWLARSRYLLEVAQKERTFNLQPKKGVNDLANSSIIIQKYLRGWLVRSRHIREVAEIEKAFHLSLEKGVDDLQTIAEVEVQLTGKSSIVCDLQNQHFAATKIQSHFRRWLLRRGFQNQKQATLKIQKALSWLVGKKGLPFPKGGCNKDPKYRSRAEMPNVVTLSNICCIANSALCQGTVNSKEALSNISSSARGCCQSSELTLVSYSVLKLQRWWRGVLSLKQNTKSAVIIQSHIRGWIARRKTNWERHHIVVIQSHWKGYLARKESRAQLLDLRLRVQKSAANVDDGMRIINRLIAALSELLSKKSISGILHTCATLGVYNSVGKPTAIFRIVSDFVGKKSSF</sequence>
<keyword evidence="2" id="KW-0963">Cytoplasm</keyword>
<keyword evidence="4" id="KW-0112">Calmodulin-binding</keyword>
<proteinExistence type="predicted"/>
<evidence type="ECO:0000259" key="6">
    <source>
        <dbReference type="PROSITE" id="PS50021"/>
    </source>
</evidence>
<reference evidence="7" key="1">
    <citation type="submission" date="2023-07" db="EMBL/GenBank/DDBJ databases">
        <title>draft genome sequence of fig (Ficus carica).</title>
        <authorList>
            <person name="Takahashi T."/>
            <person name="Nishimura K."/>
        </authorList>
    </citation>
    <scope>NUCLEOTIDE SEQUENCE</scope>
</reference>
<dbReference type="GO" id="GO:0005516">
    <property type="term" value="F:calmodulin binding"/>
    <property type="evidence" value="ECO:0007669"/>
    <property type="project" value="UniProtKB-KW"/>
</dbReference>
<dbReference type="GO" id="GO:0000278">
    <property type="term" value="P:mitotic cell cycle"/>
    <property type="evidence" value="ECO:0007669"/>
    <property type="project" value="TreeGrafter"/>
</dbReference>
<name>A0AA88ASI3_FICCA</name>